<proteinExistence type="predicted"/>
<dbReference type="EMBL" id="LAZR01037811">
    <property type="protein sequence ID" value="KKL21227.1"/>
    <property type="molecule type" value="Genomic_DNA"/>
</dbReference>
<reference evidence="1" key="1">
    <citation type="journal article" date="2015" name="Nature">
        <title>Complex archaea that bridge the gap between prokaryotes and eukaryotes.</title>
        <authorList>
            <person name="Spang A."/>
            <person name="Saw J.H."/>
            <person name="Jorgensen S.L."/>
            <person name="Zaremba-Niedzwiedzka K."/>
            <person name="Martijn J."/>
            <person name="Lind A.E."/>
            <person name="van Eijk R."/>
            <person name="Schleper C."/>
            <person name="Guy L."/>
            <person name="Ettema T.J."/>
        </authorList>
    </citation>
    <scope>NUCLEOTIDE SEQUENCE</scope>
</reference>
<gene>
    <name evidence="1" type="ORF">LCGC14_2447560</name>
</gene>
<name>A0A0F9C4N9_9ZZZZ</name>
<evidence type="ECO:0000313" key="1">
    <source>
        <dbReference type="EMBL" id="KKL21227.1"/>
    </source>
</evidence>
<dbReference type="AlphaFoldDB" id="A0A0F9C4N9"/>
<sequence>MKIFDHDVEYTDEEMREFFRLAMTDEFMKRNLMNFFYGGMDRIDPEEKERILNGTQPVIITQGTVPIPYETYKKGTEQFNQLTTIKLPWIDKIRWRYRKHESVKTSRWNRNHTKVAEFYWFWEIICRNAKMYIPLEDQFKLQAAFRQIPVPTLVCRLPFPRNES</sequence>
<comment type="caution">
    <text evidence="1">The sequence shown here is derived from an EMBL/GenBank/DDBJ whole genome shotgun (WGS) entry which is preliminary data.</text>
</comment>
<accession>A0A0F9C4N9</accession>
<organism evidence="1">
    <name type="scientific">marine sediment metagenome</name>
    <dbReference type="NCBI Taxonomy" id="412755"/>
    <lineage>
        <taxon>unclassified sequences</taxon>
        <taxon>metagenomes</taxon>
        <taxon>ecological metagenomes</taxon>
    </lineage>
</organism>
<protein>
    <submittedName>
        <fullName evidence="1">Uncharacterized protein</fullName>
    </submittedName>
</protein>